<dbReference type="STRING" id="407022.SAMN05661044_05643"/>
<gene>
    <name evidence="1" type="ORF">SAMN05661044_05643</name>
</gene>
<dbReference type="PANTHER" id="PTHR38479">
    <property type="entry name" value="LMO0824 PROTEIN"/>
    <property type="match status" value="1"/>
</dbReference>
<reference evidence="2" key="1">
    <citation type="submission" date="2016-10" db="EMBL/GenBank/DDBJ databases">
        <authorList>
            <person name="Varghese N."/>
            <person name="Submissions S."/>
        </authorList>
    </citation>
    <scope>NUCLEOTIDE SEQUENCE [LARGE SCALE GENOMIC DNA]</scope>
    <source>
        <strain evidence="2">DSM 18733</strain>
    </source>
</reference>
<keyword evidence="1" id="KW-0238">DNA-binding</keyword>
<dbReference type="AlphaFoldDB" id="A0A1H7ZUJ8"/>
<evidence type="ECO:0000313" key="2">
    <source>
        <dbReference type="Proteomes" id="UP000199421"/>
    </source>
</evidence>
<name>A0A1H7ZUJ8_OLID1</name>
<dbReference type="OrthoDB" id="2210247at2"/>
<protein>
    <submittedName>
        <fullName evidence="1">Winged helix DNA-binding domain-containing protein</fullName>
    </submittedName>
</protein>
<sequence length="360" mass="40862">MDLKDIGFLRLHSQLVTCQQFTSPEKVVDYMGAMQAQDFSGALWSIGLRTKGATVKTVEKAISDGKIVRSWPMRGTLHFVASENLRWMIDLLAPRIIAGSAGRYKQLGLDEAVFLKSLKSLEKALADGRQLTRNEMYTSLEQAGISCSEQRGIHIIGHLAQLGYICHGSHIGKQATYVWLDNWLPYVAPIPREEALRRLALSYFKSHGPATLKDFIWWTGLKVSEAKEAIQLVRDNFIEKQIDGHTFWMVPELLELKRNKGSINLLPGFDEFMLGYTDRTLMVEPKYLPSIVPGNNGMFMSTIVINGRVEGLWKRTIIKNKIEVKFDPFQVSANLDKRAKKELDRYAAFWGEKVVQIQTI</sequence>
<organism evidence="1 2">
    <name type="scientific">Olivibacter domesticus</name>
    <name type="common">Pseudosphingobacterium domesticum</name>
    <dbReference type="NCBI Taxonomy" id="407022"/>
    <lineage>
        <taxon>Bacteria</taxon>
        <taxon>Pseudomonadati</taxon>
        <taxon>Bacteroidota</taxon>
        <taxon>Sphingobacteriia</taxon>
        <taxon>Sphingobacteriales</taxon>
        <taxon>Sphingobacteriaceae</taxon>
        <taxon>Olivibacter</taxon>
    </lineage>
</organism>
<dbReference type="GO" id="GO:0003677">
    <property type="term" value="F:DNA binding"/>
    <property type="evidence" value="ECO:0007669"/>
    <property type="project" value="UniProtKB-KW"/>
</dbReference>
<dbReference type="InterPro" id="IPR009351">
    <property type="entry name" value="AlkZ-like"/>
</dbReference>
<dbReference type="EMBL" id="FOAF01000020">
    <property type="protein sequence ID" value="SEM61956.1"/>
    <property type="molecule type" value="Genomic_DNA"/>
</dbReference>
<dbReference type="Proteomes" id="UP000199421">
    <property type="component" value="Unassembled WGS sequence"/>
</dbReference>
<evidence type="ECO:0000313" key="1">
    <source>
        <dbReference type="EMBL" id="SEM61956.1"/>
    </source>
</evidence>
<keyword evidence="2" id="KW-1185">Reference proteome</keyword>
<dbReference type="Pfam" id="PF06224">
    <property type="entry name" value="AlkZ-like"/>
    <property type="match status" value="1"/>
</dbReference>
<dbReference type="PANTHER" id="PTHR38479:SF2">
    <property type="entry name" value="WINGED HELIX DNA-BINDING DOMAIN-CONTAINING PROTEIN"/>
    <property type="match status" value="1"/>
</dbReference>
<proteinExistence type="predicted"/>
<accession>A0A1H7ZUJ8</accession>
<dbReference type="RefSeq" id="WP_093333128.1">
    <property type="nucleotide sequence ID" value="NZ_FOAF01000020.1"/>
</dbReference>